<dbReference type="Proteomes" id="UP000325434">
    <property type="component" value="Unassembled WGS sequence"/>
</dbReference>
<sequence>MTYFDSTYLAAMSILMAAVECDTYCALNNHSLVISFRVDRALIDSMIIIQRQSDHACEGRKNNVQLSPKDTTVQAHVPTHRTVPTMSRLPRGSVISVFVRSTPLCLLTLAFGECYQTSEFRV</sequence>
<evidence type="ECO:0000313" key="1">
    <source>
        <dbReference type="EMBL" id="KAB8242119.1"/>
    </source>
</evidence>
<organism evidence="1">
    <name type="scientific">Aspergillus flavus</name>
    <dbReference type="NCBI Taxonomy" id="5059"/>
    <lineage>
        <taxon>Eukaryota</taxon>
        <taxon>Fungi</taxon>
        <taxon>Dikarya</taxon>
        <taxon>Ascomycota</taxon>
        <taxon>Pezizomycotina</taxon>
        <taxon>Eurotiomycetes</taxon>
        <taxon>Eurotiomycetidae</taxon>
        <taxon>Eurotiales</taxon>
        <taxon>Aspergillaceae</taxon>
        <taxon>Aspergillus</taxon>
        <taxon>Aspergillus subgen. Circumdati</taxon>
    </lineage>
</organism>
<reference evidence="1" key="1">
    <citation type="submission" date="2019-04" db="EMBL/GenBank/DDBJ databases">
        <title>Friends and foes A comparative genomics study of 23 Aspergillus species from section Flavi.</title>
        <authorList>
            <consortium name="DOE Joint Genome Institute"/>
            <person name="Kjaerbolling I."/>
            <person name="Vesth T."/>
            <person name="Frisvad J.C."/>
            <person name="Nybo J.L."/>
            <person name="Theobald S."/>
            <person name="Kildgaard S."/>
            <person name="Isbrandt T."/>
            <person name="Kuo A."/>
            <person name="Sato A."/>
            <person name="Lyhne E.K."/>
            <person name="Kogle M.E."/>
            <person name="Wiebenga A."/>
            <person name="Kun R.S."/>
            <person name="Lubbers R.J."/>
            <person name="Makela M.R."/>
            <person name="Barry K."/>
            <person name="Chovatia M."/>
            <person name="Clum A."/>
            <person name="Daum C."/>
            <person name="Haridas S."/>
            <person name="He G."/>
            <person name="LaButti K."/>
            <person name="Lipzen A."/>
            <person name="Mondo S."/>
            <person name="Riley R."/>
            <person name="Salamov A."/>
            <person name="Simmons B.A."/>
            <person name="Magnuson J.K."/>
            <person name="Henrissat B."/>
            <person name="Mortensen U.H."/>
            <person name="Larsen T.O."/>
            <person name="Devries R.P."/>
            <person name="Grigoriev I.V."/>
            <person name="Machida M."/>
            <person name="Baker S.E."/>
            <person name="Andersen M.R."/>
        </authorList>
    </citation>
    <scope>NUCLEOTIDE SEQUENCE [LARGE SCALE GENOMIC DNA]</scope>
    <source>
        <strain evidence="1">CBS 121.62</strain>
    </source>
</reference>
<dbReference type="AlphaFoldDB" id="A0A5N6GLV0"/>
<protein>
    <submittedName>
        <fullName evidence="1">Uncharacterized protein</fullName>
    </submittedName>
</protein>
<dbReference type="EMBL" id="ML734671">
    <property type="protein sequence ID" value="KAB8242119.1"/>
    <property type="molecule type" value="Genomic_DNA"/>
</dbReference>
<accession>A0A5N6GLV0</accession>
<gene>
    <name evidence="1" type="ORF">BDV35DRAFT_40337</name>
</gene>
<proteinExistence type="predicted"/>
<name>A0A5N6GLV0_ASPFL</name>